<dbReference type="InterPro" id="IPR008197">
    <property type="entry name" value="WAP_dom"/>
</dbReference>
<dbReference type="Pfam" id="PF00095">
    <property type="entry name" value="WAP"/>
    <property type="match status" value="1"/>
</dbReference>
<dbReference type="GO" id="GO:0030414">
    <property type="term" value="F:peptidase inhibitor activity"/>
    <property type="evidence" value="ECO:0007669"/>
    <property type="project" value="InterPro"/>
</dbReference>
<dbReference type="EMBL" id="NEDP02076512">
    <property type="protein sequence ID" value="OWF36668.1"/>
    <property type="molecule type" value="Genomic_DNA"/>
</dbReference>
<comment type="caution">
    <text evidence="2">The sequence shown here is derived from an EMBL/GenBank/DDBJ whole genome shotgun (WGS) entry which is preliminary data.</text>
</comment>
<sequence length="412" mass="44873">MQYSLTCPMISVYYELHLGVLTPRWLETSVLSATILTCRPDSNMDPNRYLLVVGICMCRSVMVSANIVTPNMFKYTPTNQANAALMVTGGSEFAGSSTVLPQNTVTGLPPTADWGPQQNTTADALSNTAWDAPQNAISDNSISSQGRLVIVDTNNTTPQDITAVNAGGGDVVLTMETVPNATPSHPAQSRTTDWNWIVTQAPKATPSPPTRGRATDWNWIVTSTPKATPSPPTRGRATDWNWIVTPTPRATPSPSTRKSNWNWIVTPAPNTPAPITPAPYTQVPNYRRVTTIGPTPFYYGNTNTMGYLGIGNTAGYFGTPPQWQTAHQQHPQQTTPFPGNKYGVCPLPSVVGAKCGYRCKRDSECGADWKCCHDGSGRPDGCCHARQQTEFESFMNSMWDMPPSQEIQNEMP</sequence>
<dbReference type="OrthoDB" id="4473401at2759"/>
<feature type="domain" description="WAP" evidence="1">
    <location>
        <begin position="341"/>
        <end position="378"/>
    </location>
</feature>
<gene>
    <name evidence="2" type="ORF">KP79_PYT03521</name>
</gene>
<dbReference type="SUPFAM" id="SSF57256">
    <property type="entry name" value="Elafin-like"/>
    <property type="match status" value="1"/>
</dbReference>
<organism evidence="2 3">
    <name type="scientific">Mizuhopecten yessoensis</name>
    <name type="common">Japanese scallop</name>
    <name type="synonym">Patinopecten yessoensis</name>
    <dbReference type="NCBI Taxonomy" id="6573"/>
    <lineage>
        <taxon>Eukaryota</taxon>
        <taxon>Metazoa</taxon>
        <taxon>Spiralia</taxon>
        <taxon>Lophotrochozoa</taxon>
        <taxon>Mollusca</taxon>
        <taxon>Bivalvia</taxon>
        <taxon>Autobranchia</taxon>
        <taxon>Pteriomorphia</taxon>
        <taxon>Pectinida</taxon>
        <taxon>Pectinoidea</taxon>
        <taxon>Pectinidae</taxon>
        <taxon>Mizuhopecten</taxon>
    </lineage>
</organism>
<accession>A0A210PJK0</accession>
<proteinExistence type="predicted"/>
<dbReference type="GO" id="GO:0005576">
    <property type="term" value="C:extracellular region"/>
    <property type="evidence" value="ECO:0007669"/>
    <property type="project" value="InterPro"/>
</dbReference>
<dbReference type="AlphaFoldDB" id="A0A210PJK0"/>
<reference evidence="2 3" key="1">
    <citation type="journal article" date="2017" name="Nat. Ecol. Evol.">
        <title>Scallop genome provides insights into evolution of bilaterian karyotype and development.</title>
        <authorList>
            <person name="Wang S."/>
            <person name="Zhang J."/>
            <person name="Jiao W."/>
            <person name="Li J."/>
            <person name="Xun X."/>
            <person name="Sun Y."/>
            <person name="Guo X."/>
            <person name="Huan P."/>
            <person name="Dong B."/>
            <person name="Zhang L."/>
            <person name="Hu X."/>
            <person name="Sun X."/>
            <person name="Wang J."/>
            <person name="Zhao C."/>
            <person name="Wang Y."/>
            <person name="Wang D."/>
            <person name="Huang X."/>
            <person name="Wang R."/>
            <person name="Lv J."/>
            <person name="Li Y."/>
            <person name="Zhang Z."/>
            <person name="Liu B."/>
            <person name="Lu W."/>
            <person name="Hui Y."/>
            <person name="Liang J."/>
            <person name="Zhou Z."/>
            <person name="Hou R."/>
            <person name="Li X."/>
            <person name="Liu Y."/>
            <person name="Li H."/>
            <person name="Ning X."/>
            <person name="Lin Y."/>
            <person name="Zhao L."/>
            <person name="Xing Q."/>
            <person name="Dou J."/>
            <person name="Li Y."/>
            <person name="Mao J."/>
            <person name="Guo H."/>
            <person name="Dou H."/>
            <person name="Li T."/>
            <person name="Mu C."/>
            <person name="Jiang W."/>
            <person name="Fu Q."/>
            <person name="Fu X."/>
            <person name="Miao Y."/>
            <person name="Liu J."/>
            <person name="Yu Q."/>
            <person name="Li R."/>
            <person name="Liao H."/>
            <person name="Li X."/>
            <person name="Kong Y."/>
            <person name="Jiang Z."/>
            <person name="Chourrout D."/>
            <person name="Li R."/>
            <person name="Bao Z."/>
        </authorList>
    </citation>
    <scope>NUCLEOTIDE SEQUENCE [LARGE SCALE GENOMIC DNA]</scope>
    <source>
        <strain evidence="2 3">PY_sf001</strain>
    </source>
</reference>
<protein>
    <recommendedName>
        <fullName evidence="1">WAP domain-containing protein</fullName>
    </recommendedName>
</protein>
<dbReference type="InterPro" id="IPR036645">
    <property type="entry name" value="Elafin-like_sf"/>
</dbReference>
<name>A0A210PJK0_MIZYE</name>
<evidence type="ECO:0000259" key="1">
    <source>
        <dbReference type="Pfam" id="PF00095"/>
    </source>
</evidence>
<keyword evidence="3" id="KW-1185">Reference proteome</keyword>
<evidence type="ECO:0000313" key="2">
    <source>
        <dbReference type="EMBL" id="OWF36668.1"/>
    </source>
</evidence>
<evidence type="ECO:0000313" key="3">
    <source>
        <dbReference type="Proteomes" id="UP000242188"/>
    </source>
</evidence>
<dbReference type="Proteomes" id="UP000242188">
    <property type="component" value="Unassembled WGS sequence"/>
</dbReference>